<reference evidence="1" key="1">
    <citation type="submission" date="2018-05" db="EMBL/GenBank/DDBJ databases">
        <authorList>
            <person name="Lanie J.A."/>
            <person name="Ng W.-L."/>
            <person name="Kazmierczak K.M."/>
            <person name="Andrzejewski T.M."/>
            <person name="Davidsen T.M."/>
            <person name="Wayne K.J."/>
            <person name="Tettelin H."/>
            <person name="Glass J.I."/>
            <person name="Rusch D."/>
            <person name="Podicherti R."/>
            <person name="Tsui H.-C.T."/>
            <person name="Winkler M.E."/>
        </authorList>
    </citation>
    <scope>NUCLEOTIDE SEQUENCE</scope>
</reference>
<name>A0A382FHM0_9ZZZZ</name>
<gene>
    <name evidence="1" type="ORF">METZ01_LOCUS215334</name>
</gene>
<evidence type="ECO:0000313" key="1">
    <source>
        <dbReference type="EMBL" id="SVB62480.1"/>
    </source>
</evidence>
<accession>A0A382FHM0</accession>
<sequence length="317" mass="36805">MGALAAAAKFRGLRLFFSRITSAFTTGQVKDFGSVGQVKGVDKIIAKFTMSETGIYRKLLEPIGFPRLGITDGKVSGFVGSEMAAKARIGTKAVGTKPFKKKIVANLQQHIDYLEKESFFQKAHREAKQMGIIDRNELSRRWYHDYALDQGINYRSFEMLKKGGKRISDRKLGRMYFFRYKPNQPDELYDEFPLIFMLYEDADNFSGINFHYLSPKLRAILLGHMLQYMSNKDYTERTKIFARKFRDVIKKNKRFRHAKVSYRQYRNDQVQSKVIQVHPLDWELAIMVPTERFKTPGGGRTASKKMWFKTAKEARNV</sequence>
<organism evidence="1">
    <name type="scientific">marine metagenome</name>
    <dbReference type="NCBI Taxonomy" id="408172"/>
    <lineage>
        <taxon>unclassified sequences</taxon>
        <taxon>metagenomes</taxon>
        <taxon>ecological metagenomes</taxon>
    </lineage>
</organism>
<protein>
    <recommendedName>
        <fullName evidence="2">DNA end protector protein</fullName>
    </recommendedName>
</protein>
<proteinExistence type="predicted"/>
<evidence type="ECO:0008006" key="2">
    <source>
        <dbReference type="Google" id="ProtNLM"/>
    </source>
</evidence>
<dbReference type="EMBL" id="UINC01050017">
    <property type="protein sequence ID" value="SVB62480.1"/>
    <property type="molecule type" value="Genomic_DNA"/>
</dbReference>
<dbReference type="AlphaFoldDB" id="A0A382FHM0"/>